<name>A0A8D9AR20_9HEMI</name>
<dbReference type="EMBL" id="HBUF01579962">
    <property type="protein sequence ID" value="CAG6769786.1"/>
    <property type="molecule type" value="Transcribed_RNA"/>
</dbReference>
<sequence length="107" mass="11895">MCLYCANKSVFVSSIYLQADICLIRMCDSRVFRTIPEKDATSSEALSAWFDTSSVFVFGFLEMSPLAATSEGLTLFTASIFRSFSMSSISSTLFSLDFILLCHLRTP</sequence>
<organism evidence="1">
    <name type="scientific">Cacopsylla melanoneura</name>
    <dbReference type="NCBI Taxonomy" id="428564"/>
    <lineage>
        <taxon>Eukaryota</taxon>
        <taxon>Metazoa</taxon>
        <taxon>Ecdysozoa</taxon>
        <taxon>Arthropoda</taxon>
        <taxon>Hexapoda</taxon>
        <taxon>Insecta</taxon>
        <taxon>Pterygota</taxon>
        <taxon>Neoptera</taxon>
        <taxon>Paraneoptera</taxon>
        <taxon>Hemiptera</taxon>
        <taxon>Sternorrhyncha</taxon>
        <taxon>Psylloidea</taxon>
        <taxon>Psyllidae</taxon>
        <taxon>Psyllinae</taxon>
        <taxon>Cacopsylla</taxon>
    </lineage>
</organism>
<dbReference type="AlphaFoldDB" id="A0A8D9AR20"/>
<proteinExistence type="predicted"/>
<accession>A0A8D9AR20</accession>
<reference evidence="1" key="1">
    <citation type="submission" date="2021-05" db="EMBL/GenBank/DDBJ databases">
        <authorList>
            <person name="Alioto T."/>
            <person name="Alioto T."/>
            <person name="Gomez Garrido J."/>
        </authorList>
    </citation>
    <scope>NUCLEOTIDE SEQUENCE</scope>
</reference>
<evidence type="ECO:0000313" key="1">
    <source>
        <dbReference type="EMBL" id="CAG6769786.1"/>
    </source>
</evidence>
<protein>
    <submittedName>
        <fullName evidence="1">Uncharacterized protein</fullName>
    </submittedName>
</protein>